<evidence type="ECO:0000256" key="7">
    <source>
        <dbReference type="SAM" id="MobiDB-lite"/>
    </source>
</evidence>
<protein>
    <recommendedName>
        <fullName evidence="6">Transcription termination/antitermination protein NusA</fullName>
    </recommendedName>
</protein>
<comment type="subunit">
    <text evidence="6">Monomer. Binds directly to the core enzyme of the DNA-dependent RNA polymerase and to nascent RNA.</text>
</comment>
<dbReference type="InterPro" id="IPR030842">
    <property type="entry name" value="TF_NusA_bacterial"/>
</dbReference>
<feature type="domain" description="NusA-like second KH" evidence="10">
    <location>
        <begin position="306"/>
        <end position="370"/>
    </location>
</feature>
<keyword evidence="4 6" id="KW-0805">Transcription regulation</keyword>
<dbReference type="AlphaFoldDB" id="A0A2C9DZ66"/>
<dbReference type="PANTHER" id="PTHR22648:SF0">
    <property type="entry name" value="TRANSCRIPTION TERMINATION_ANTITERMINATION PROTEIN NUSA"/>
    <property type="match status" value="1"/>
</dbReference>
<dbReference type="GO" id="GO:0005829">
    <property type="term" value="C:cytosol"/>
    <property type="evidence" value="ECO:0007669"/>
    <property type="project" value="TreeGrafter"/>
</dbReference>
<dbReference type="GeneID" id="29672401"/>
<dbReference type="Proteomes" id="UP000002162">
    <property type="component" value="Chromosome"/>
</dbReference>
<evidence type="ECO:0000259" key="10">
    <source>
        <dbReference type="Pfam" id="PF26594"/>
    </source>
</evidence>
<dbReference type="HOGENOM" id="CLU_029242_2_2_14"/>
<feature type="compositionally biased region" description="Acidic residues" evidence="7">
    <location>
        <begin position="436"/>
        <end position="446"/>
    </location>
</feature>
<comment type="subcellular location">
    <subcellularLocation>
        <location evidence="6">Cytoplasm</location>
    </subcellularLocation>
</comment>
<dbReference type="KEGG" id="upa:UPA3_0333"/>
<dbReference type="GO" id="GO:0006353">
    <property type="term" value="P:DNA-templated transcription termination"/>
    <property type="evidence" value="ECO:0007669"/>
    <property type="project" value="UniProtKB-UniRule"/>
</dbReference>
<dbReference type="InterPro" id="IPR012340">
    <property type="entry name" value="NA-bd_OB-fold"/>
</dbReference>
<dbReference type="InterPro" id="IPR009019">
    <property type="entry name" value="KH_sf_prok-type"/>
</dbReference>
<keyword evidence="6" id="KW-0889">Transcription antitermination</keyword>
<evidence type="ECO:0000256" key="1">
    <source>
        <dbReference type="ARBA" id="ARBA00022472"/>
    </source>
</evidence>
<dbReference type="PROSITE" id="PS50084">
    <property type="entry name" value="KH_TYPE_1"/>
    <property type="match status" value="1"/>
</dbReference>
<evidence type="ECO:0000313" key="12">
    <source>
        <dbReference type="Proteomes" id="UP000002162"/>
    </source>
</evidence>
<proteinExistence type="inferred from homology"/>
<evidence type="ECO:0000259" key="8">
    <source>
        <dbReference type="Pfam" id="PF08529"/>
    </source>
</evidence>
<dbReference type="Gene3D" id="3.30.1480.10">
    <property type="entry name" value="NusA, N-terminal domain"/>
    <property type="match status" value="1"/>
</dbReference>
<evidence type="ECO:0000256" key="5">
    <source>
        <dbReference type="ARBA" id="ARBA00023163"/>
    </source>
</evidence>
<dbReference type="GO" id="GO:0003700">
    <property type="term" value="F:DNA-binding transcription factor activity"/>
    <property type="evidence" value="ECO:0007669"/>
    <property type="project" value="InterPro"/>
</dbReference>
<dbReference type="HAMAP" id="MF_00945_B">
    <property type="entry name" value="NusA_B"/>
    <property type="match status" value="1"/>
</dbReference>
<evidence type="ECO:0000256" key="4">
    <source>
        <dbReference type="ARBA" id="ARBA00023015"/>
    </source>
</evidence>
<dbReference type="EMBL" id="CP000942">
    <property type="protein sequence ID" value="ACA33284.1"/>
    <property type="molecule type" value="Genomic_DNA"/>
</dbReference>
<feature type="domain" description="Transcription factor NusA N-terminal" evidence="8">
    <location>
        <begin position="9"/>
        <end position="136"/>
    </location>
</feature>
<dbReference type="InterPro" id="IPR010213">
    <property type="entry name" value="TF_NusA"/>
</dbReference>
<dbReference type="Pfam" id="PF26594">
    <property type="entry name" value="KH_NusA_2nd"/>
    <property type="match status" value="1"/>
</dbReference>
<name>A0A2C9DZ66_UREP2</name>
<evidence type="ECO:0000256" key="2">
    <source>
        <dbReference type="ARBA" id="ARBA00022490"/>
    </source>
</evidence>
<dbReference type="Gene3D" id="3.30.300.20">
    <property type="match status" value="2"/>
</dbReference>
<evidence type="ECO:0000313" key="11">
    <source>
        <dbReference type="EMBL" id="ACA33284.1"/>
    </source>
</evidence>
<dbReference type="Pfam" id="PF08529">
    <property type="entry name" value="NusA_N"/>
    <property type="match status" value="1"/>
</dbReference>
<keyword evidence="2 6" id="KW-0963">Cytoplasm</keyword>
<dbReference type="InterPro" id="IPR036555">
    <property type="entry name" value="NusA_N_sf"/>
</dbReference>
<dbReference type="RefSeq" id="WP_010891732.1">
    <property type="nucleotide sequence ID" value="NC_010503.1"/>
</dbReference>
<dbReference type="SUPFAM" id="SSF54814">
    <property type="entry name" value="Prokaryotic type KH domain (KH-domain type II)"/>
    <property type="match status" value="2"/>
</dbReference>
<dbReference type="NCBIfam" id="TIGR01953">
    <property type="entry name" value="NusA"/>
    <property type="match status" value="1"/>
</dbReference>
<dbReference type="GO" id="GO:0003723">
    <property type="term" value="F:RNA binding"/>
    <property type="evidence" value="ECO:0007669"/>
    <property type="project" value="UniProtKB-UniRule"/>
</dbReference>
<dbReference type="InterPro" id="IPR015946">
    <property type="entry name" value="KH_dom-like_a/b"/>
</dbReference>
<gene>
    <name evidence="6 11" type="primary">nusA</name>
    <name evidence="11" type="ordered locus">UPA3_0333</name>
</gene>
<accession>A0A2C9DZ66</accession>
<organism evidence="11 12">
    <name type="scientific">Ureaplasma parvum serovar 3 (strain ATCC 27815 / 27 / NCTC 11736)</name>
    <dbReference type="NCBI Taxonomy" id="505682"/>
    <lineage>
        <taxon>Bacteria</taxon>
        <taxon>Bacillati</taxon>
        <taxon>Mycoplasmatota</taxon>
        <taxon>Mycoplasmoidales</taxon>
        <taxon>Mycoplasmoidaceae</taxon>
        <taxon>Ureaplasma</taxon>
    </lineage>
</organism>
<dbReference type="InterPro" id="IPR013735">
    <property type="entry name" value="TF_NusA_N"/>
</dbReference>
<dbReference type="PANTHER" id="PTHR22648">
    <property type="entry name" value="TRANSCRIPTION TERMINATION FACTOR NUSA"/>
    <property type="match status" value="1"/>
</dbReference>
<evidence type="ECO:0000256" key="3">
    <source>
        <dbReference type="ARBA" id="ARBA00022884"/>
    </source>
</evidence>
<dbReference type="GO" id="GO:0031564">
    <property type="term" value="P:transcription antitermination"/>
    <property type="evidence" value="ECO:0007669"/>
    <property type="project" value="UniProtKB-UniRule"/>
</dbReference>
<evidence type="ECO:0000259" key="9">
    <source>
        <dbReference type="Pfam" id="PF13184"/>
    </source>
</evidence>
<feature type="domain" description="Transcription factor NusA first KH" evidence="9">
    <location>
        <begin position="222"/>
        <end position="299"/>
    </location>
</feature>
<comment type="similarity">
    <text evidence="6">Belongs to the NusA family.</text>
</comment>
<dbReference type="Pfam" id="PF13184">
    <property type="entry name" value="KH_NusA_1st"/>
    <property type="match status" value="1"/>
</dbReference>
<dbReference type="InterPro" id="IPR058582">
    <property type="entry name" value="KH_NusA_2nd"/>
</dbReference>
<dbReference type="InterPro" id="IPR025249">
    <property type="entry name" value="TF_NusA_KH_1st"/>
</dbReference>
<dbReference type="Gene3D" id="2.40.50.140">
    <property type="entry name" value="Nucleic acid-binding proteins"/>
    <property type="match status" value="1"/>
</dbReference>
<keyword evidence="5 6" id="KW-0804">Transcription</keyword>
<keyword evidence="3 6" id="KW-0694">RNA-binding</keyword>
<comment type="function">
    <text evidence="6">Participates in both transcription termination and antitermination.</text>
</comment>
<sequence>MSNSFKSKEFIEYFKDTAKQNEIEFEVLSSIIKEAFEKAYLRTHPGENFETNIDLKQGTINCFRNLVVVENEKVHNEDLETCLDDAVEILLDDARKINANAQIGDLIKQHISIDNFKSIEVGQIGSLLRQKITEIHNKRVADFWKPSLMKMIRAKVAEVNYNKQRNEITGVKVELDDQWKTLGYLSRKDRIGDEKFKVGETYDFLIKEVKEQSRLWPILLSRTEPELVEEILKREVVDIKNGNIEIKKIARIAGFKTKVAVSTNLLNIEPVAVVVGNKGLTITSISKQLNNERIDIIRYADDKRIFIANAIGLDKLKGLLVQENESGQRSAIAIVSKDDLPSVIGRGGANIRLIAKITEWNIDVKTIEQAFEENILYEKFDEKIYRSWNIESINKKNVTNDEMLALIDSIEDDKIEQDVQLNHPLKQQEKKVVSSNDEDGENDETQLEYLEGFEDFKF</sequence>
<dbReference type="SUPFAM" id="SSF69705">
    <property type="entry name" value="Transcription factor NusA, N-terminal domain"/>
    <property type="match status" value="1"/>
</dbReference>
<feature type="region of interest" description="Disordered" evidence="7">
    <location>
        <begin position="426"/>
        <end position="446"/>
    </location>
</feature>
<keyword evidence="1 6" id="KW-0806">Transcription termination</keyword>
<evidence type="ECO:0000256" key="6">
    <source>
        <dbReference type="HAMAP-Rule" id="MF_00945"/>
    </source>
</evidence>
<reference evidence="11 12" key="1">
    <citation type="submission" date="2008-02" db="EMBL/GenBank/DDBJ databases">
        <title>Genome sequence of Ureaplasma parvum serovar 3.</title>
        <authorList>
            <person name="Methe B.A."/>
            <person name="Glass J."/>
            <person name="Waites K."/>
            <person name="Shrivastava S."/>
        </authorList>
    </citation>
    <scope>NUCLEOTIDE SEQUENCE [LARGE SCALE GENOMIC DNA]</scope>
    <source>
        <strain evidence="12">ATCC 27815 / 27 / NCTC 11736</strain>
    </source>
</reference>